<dbReference type="GO" id="GO:0006269">
    <property type="term" value="P:DNA replication, synthesis of primer"/>
    <property type="evidence" value="ECO:0007669"/>
    <property type="project" value="UniProtKB-KW"/>
</dbReference>
<gene>
    <name evidence="12" type="primary">priA</name>
    <name evidence="14" type="ORF">AOC25_00145</name>
</gene>
<dbReference type="Pfam" id="PF17764">
    <property type="entry name" value="PriA_3primeBD"/>
    <property type="match status" value="1"/>
</dbReference>
<dbReference type="GO" id="GO:0016787">
    <property type="term" value="F:hydrolase activity"/>
    <property type="evidence" value="ECO:0007669"/>
    <property type="project" value="UniProtKB-KW"/>
</dbReference>
<dbReference type="EMBL" id="CP015017">
    <property type="protein sequence ID" value="APC00154.1"/>
    <property type="molecule type" value="Genomic_DNA"/>
</dbReference>
<evidence type="ECO:0000256" key="5">
    <source>
        <dbReference type="ARBA" id="ARBA00022801"/>
    </source>
</evidence>
<accession>A0AAC9IP43</accession>
<keyword evidence="5 12" id="KW-0378">Hydrolase</keyword>
<dbReference type="Gene3D" id="3.40.1440.60">
    <property type="entry name" value="PriA, 3(prime) DNA-binding domain"/>
    <property type="match status" value="1"/>
</dbReference>
<feature type="binding site" evidence="12">
    <location>
        <position position="447"/>
    </location>
    <ligand>
        <name>Zn(2+)</name>
        <dbReference type="ChEBI" id="CHEBI:29105"/>
        <label>1</label>
    </ligand>
</feature>
<dbReference type="GO" id="GO:0006302">
    <property type="term" value="P:double-strand break repair"/>
    <property type="evidence" value="ECO:0007669"/>
    <property type="project" value="InterPro"/>
</dbReference>
<keyword evidence="9 12" id="KW-0238">DNA-binding</keyword>
<dbReference type="PROSITE" id="PS51192">
    <property type="entry name" value="HELICASE_ATP_BIND_1"/>
    <property type="match status" value="1"/>
</dbReference>
<dbReference type="InterPro" id="IPR041236">
    <property type="entry name" value="PriA_C"/>
</dbReference>
<evidence type="ECO:0000256" key="6">
    <source>
        <dbReference type="ARBA" id="ARBA00022806"/>
    </source>
</evidence>
<dbReference type="SUPFAM" id="SSF52540">
    <property type="entry name" value="P-loop containing nucleoside triphosphate hydrolases"/>
    <property type="match status" value="1"/>
</dbReference>
<feature type="binding site" evidence="12">
    <location>
        <position position="431"/>
    </location>
    <ligand>
        <name>Zn(2+)</name>
        <dbReference type="ChEBI" id="CHEBI:29105"/>
        <label>2</label>
    </ligand>
</feature>
<feature type="binding site" evidence="12">
    <location>
        <position position="408"/>
    </location>
    <ligand>
        <name>Zn(2+)</name>
        <dbReference type="ChEBI" id="CHEBI:29105"/>
        <label>2</label>
    </ligand>
</feature>
<dbReference type="NCBIfam" id="TIGR00595">
    <property type="entry name" value="priA"/>
    <property type="match status" value="1"/>
</dbReference>
<keyword evidence="2 12" id="KW-0235">DNA replication</keyword>
<evidence type="ECO:0000313" key="15">
    <source>
        <dbReference type="Proteomes" id="UP000182060"/>
    </source>
</evidence>
<dbReference type="GO" id="GO:0006270">
    <property type="term" value="P:DNA replication initiation"/>
    <property type="evidence" value="ECO:0007669"/>
    <property type="project" value="TreeGrafter"/>
</dbReference>
<evidence type="ECO:0000256" key="3">
    <source>
        <dbReference type="ARBA" id="ARBA00022723"/>
    </source>
</evidence>
<dbReference type="GO" id="GO:0003677">
    <property type="term" value="F:DNA binding"/>
    <property type="evidence" value="ECO:0007669"/>
    <property type="project" value="UniProtKB-UniRule"/>
</dbReference>
<keyword evidence="8 12" id="KW-0067">ATP-binding</keyword>
<dbReference type="InterPro" id="IPR001650">
    <property type="entry name" value="Helicase_C-like"/>
</dbReference>
<organism evidence="14 15">
    <name type="scientific">Polynucleobacter asymbioticus</name>
    <dbReference type="NCBI Taxonomy" id="576611"/>
    <lineage>
        <taxon>Bacteria</taxon>
        <taxon>Pseudomonadati</taxon>
        <taxon>Pseudomonadota</taxon>
        <taxon>Betaproteobacteria</taxon>
        <taxon>Burkholderiales</taxon>
        <taxon>Burkholderiaceae</taxon>
        <taxon>Polynucleobacter</taxon>
    </lineage>
</organism>
<dbReference type="Gene3D" id="3.40.50.300">
    <property type="entry name" value="P-loop containing nucleotide triphosphate hydrolases"/>
    <property type="match status" value="2"/>
</dbReference>
<dbReference type="InterPro" id="IPR042115">
    <property type="entry name" value="PriA_3primeBD_sf"/>
</dbReference>
<comment type="similarity">
    <text evidence="12">Belongs to the helicase family. PriA subfamily.</text>
</comment>
<dbReference type="GO" id="GO:0005524">
    <property type="term" value="F:ATP binding"/>
    <property type="evidence" value="ECO:0007669"/>
    <property type="project" value="UniProtKB-UniRule"/>
</dbReference>
<evidence type="ECO:0000256" key="2">
    <source>
        <dbReference type="ARBA" id="ARBA00022705"/>
    </source>
</evidence>
<keyword evidence="3 12" id="KW-0479">Metal-binding</keyword>
<feature type="binding site" evidence="12">
    <location>
        <position position="402"/>
    </location>
    <ligand>
        <name>Zn(2+)</name>
        <dbReference type="ChEBI" id="CHEBI:29105"/>
        <label>1</label>
    </ligand>
</feature>
<evidence type="ECO:0000256" key="12">
    <source>
        <dbReference type="HAMAP-Rule" id="MF_00983"/>
    </source>
</evidence>
<dbReference type="PANTHER" id="PTHR30580">
    <property type="entry name" value="PRIMOSOMAL PROTEIN N"/>
    <property type="match status" value="1"/>
</dbReference>
<feature type="binding site" evidence="12">
    <location>
        <position position="434"/>
    </location>
    <ligand>
        <name>Zn(2+)</name>
        <dbReference type="ChEBI" id="CHEBI:29105"/>
        <label>2</label>
    </ligand>
</feature>
<sequence>MPSPIVVQVVVDKPLAQGFDYLWDSNQLGNDPEVGQLVEVPFGRASLVGIVIKVSAHSDYELDKLKSITRIAPLPPFDAASLRLVNFASQYYIHALGETIIPAIPQMWKKPDNWEKALEKISAAEEKKQKKIQQEPSEGLIDEAHLNQGQALALEKLRQCSVEKEFKTILLQGQTGSGKTAVFLNWLKGILEDTTSQVLLLVPEINLTPQLERRVRAYFPDKKMVVLHSGVSEKNRGIAWYEAMTGKAQIILGTRLAAITPLPNLSAIVVDEEHDPSYKQQDGIRYSARDLAIWRAHDLKIPVVLASATPSLESWIAAKAGRYEYIRLDQRAQGAALPQVRLINTRDPQSQFSPGDIGRPISASLITKTLANAISKNLENKKQSLILINRRGYAPILSCNACSWLSKCQQCSSYMVMHKAGALGRRPALSCHHCGLVKPIPEHCPDCGNADLKTLGKGTQKIEDAIEEMWPSARVLRVDTDTSRKSKGAEELFQEIHAGNVDIVVGTQMIAKGHDYQNIGLVAVLDADSRLFSPDFRAAERLFAQLVQVAGRAGRSSKDDESAGEIYIETQYPEAAVFQYLLRHDVDGFLGYLAHERDEAKLPPFSYQGLVHAEAKSLDKAIQFLAALKGRLKSRGLMTPGLKVYDPVPRAVMRVAGTERAQLVLEADDRRQLQDVLEAVDQDLRNGSQGRISKGDRIRWLIERDPTSI</sequence>
<dbReference type="InterPro" id="IPR005259">
    <property type="entry name" value="PriA"/>
</dbReference>
<dbReference type="InterPro" id="IPR027417">
    <property type="entry name" value="P-loop_NTPase"/>
</dbReference>
<dbReference type="GO" id="GO:1990077">
    <property type="term" value="C:primosome complex"/>
    <property type="evidence" value="ECO:0007669"/>
    <property type="project" value="UniProtKB-UniRule"/>
</dbReference>
<dbReference type="Pfam" id="PF00270">
    <property type="entry name" value="DEAD"/>
    <property type="match status" value="1"/>
</dbReference>
<dbReference type="PANTHER" id="PTHR30580:SF0">
    <property type="entry name" value="PRIMOSOMAL PROTEIN N"/>
    <property type="match status" value="1"/>
</dbReference>
<dbReference type="Pfam" id="PF18074">
    <property type="entry name" value="PriA_C"/>
    <property type="match status" value="1"/>
</dbReference>
<dbReference type="HAMAP" id="MF_00983">
    <property type="entry name" value="PriA"/>
    <property type="match status" value="1"/>
</dbReference>
<dbReference type="RefSeq" id="WP_071538456.1">
    <property type="nucleotide sequence ID" value="NZ_CP015016.1"/>
</dbReference>
<comment type="catalytic activity">
    <reaction evidence="12">
        <text>Couples ATP hydrolysis with the unwinding of duplex DNA by translocating in the 3'-5' direction.</text>
        <dbReference type="EC" id="5.6.2.4"/>
    </reaction>
</comment>
<evidence type="ECO:0000256" key="11">
    <source>
        <dbReference type="ARBA" id="ARBA00048988"/>
    </source>
</evidence>
<evidence type="ECO:0000256" key="9">
    <source>
        <dbReference type="ARBA" id="ARBA00023125"/>
    </source>
</evidence>
<keyword evidence="7 12" id="KW-0862">Zinc</keyword>
<keyword evidence="1 12" id="KW-0639">Primosome</keyword>
<comment type="catalytic activity">
    <reaction evidence="11 12">
        <text>ATP + H2O = ADP + phosphate + H(+)</text>
        <dbReference type="Rhea" id="RHEA:13065"/>
        <dbReference type="ChEBI" id="CHEBI:15377"/>
        <dbReference type="ChEBI" id="CHEBI:15378"/>
        <dbReference type="ChEBI" id="CHEBI:30616"/>
        <dbReference type="ChEBI" id="CHEBI:43474"/>
        <dbReference type="ChEBI" id="CHEBI:456216"/>
        <dbReference type="EC" id="5.6.2.4"/>
    </reaction>
</comment>
<feature type="domain" description="Helicase ATP-binding" evidence="13">
    <location>
        <begin position="160"/>
        <end position="328"/>
    </location>
</feature>
<dbReference type="SMART" id="SM00487">
    <property type="entry name" value="DEXDc"/>
    <property type="match status" value="1"/>
</dbReference>
<dbReference type="PROSITE" id="PS00675">
    <property type="entry name" value="SIGMA54_INTERACT_1"/>
    <property type="match status" value="1"/>
</dbReference>
<feature type="binding site" evidence="12">
    <location>
        <position position="399"/>
    </location>
    <ligand>
        <name>Zn(2+)</name>
        <dbReference type="ChEBI" id="CHEBI:29105"/>
        <label>1</label>
    </ligand>
</feature>
<evidence type="ECO:0000259" key="13">
    <source>
        <dbReference type="PROSITE" id="PS51192"/>
    </source>
</evidence>
<dbReference type="Proteomes" id="UP000182060">
    <property type="component" value="Chromosome"/>
</dbReference>
<evidence type="ECO:0000256" key="10">
    <source>
        <dbReference type="ARBA" id="ARBA00023235"/>
    </source>
</evidence>
<keyword evidence="4 12" id="KW-0547">Nucleotide-binding</keyword>
<feature type="binding site" evidence="12">
    <location>
        <position position="444"/>
    </location>
    <ligand>
        <name>Zn(2+)</name>
        <dbReference type="ChEBI" id="CHEBI:29105"/>
        <label>1</label>
    </ligand>
</feature>
<evidence type="ECO:0000313" key="14">
    <source>
        <dbReference type="EMBL" id="APC00154.1"/>
    </source>
</evidence>
<dbReference type="SMART" id="SM00490">
    <property type="entry name" value="HELICc"/>
    <property type="match status" value="1"/>
</dbReference>
<keyword evidence="6 12" id="KW-0347">Helicase</keyword>
<evidence type="ECO:0000256" key="7">
    <source>
        <dbReference type="ARBA" id="ARBA00022833"/>
    </source>
</evidence>
<dbReference type="InterPro" id="IPR014001">
    <property type="entry name" value="Helicase_ATP-bd"/>
</dbReference>
<dbReference type="GO" id="GO:0043138">
    <property type="term" value="F:3'-5' DNA helicase activity"/>
    <property type="evidence" value="ECO:0007669"/>
    <property type="project" value="UniProtKB-EC"/>
</dbReference>
<protein>
    <recommendedName>
        <fullName evidence="12">Replication restart protein PriA</fullName>
    </recommendedName>
    <alternativeName>
        <fullName evidence="12">ATP-dependent DNA helicase PriA</fullName>
        <ecNumber evidence="12">5.6.2.4</ecNumber>
    </alternativeName>
    <alternativeName>
        <fullName evidence="12">DNA 3'-5' helicase PriA</fullName>
    </alternativeName>
</protein>
<dbReference type="InterPro" id="IPR011545">
    <property type="entry name" value="DEAD/DEAH_box_helicase_dom"/>
</dbReference>
<comment type="cofactor">
    <cofactor evidence="12">
        <name>Zn(2+)</name>
        <dbReference type="ChEBI" id="CHEBI:29105"/>
    </cofactor>
    <text evidence="12">Binds 2 zinc ions per subunit.</text>
</comment>
<proteinExistence type="inferred from homology"/>
<comment type="subunit">
    <text evidence="12">Component of the replication restart primosome.</text>
</comment>
<name>A0AAC9IP43_9BURK</name>
<feature type="binding site" evidence="12">
    <location>
        <position position="411"/>
    </location>
    <ligand>
        <name>Zn(2+)</name>
        <dbReference type="ChEBI" id="CHEBI:29105"/>
        <label>2</label>
    </ligand>
</feature>
<evidence type="ECO:0000256" key="1">
    <source>
        <dbReference type="ARBA" id="ARBA00022515"/>
    </source>
</evidence>
<dbReference type="GO" id="GO:0008270">
    <property type="term" value="F:zinc ion binding"/>
    <property type="evidence" value="ECO:0007669"/>
    <property type="project" value="UniProtKB-UniRule"/>
</dbReference>
<dbReference type="AlphaFoldDB" id="A0AAC9IP43"/>
<dbReference type="Pfam" id="PF00271">
    <property type="entry name" value="Helicase_C"/>
    <property type="match status" value="1"/>
</dbReference>
<dbReference type="InterPro" id="IPR025662">
    <property type="entry name" value="Sigma_54_int_dom_ATP-bd_1"/>
</dbReference>
<dbReference type="EC" id="5.6.2.4" evidence="12"/>
<comment type="function">
    <text evidence="12">Initiates the restart of stalled replication forks, which reloads the replicative helicase on sites other than the origin of replication. Recognizes and binds to abandoned replication forks and remodels them to uncover a helicase loading site. Promotes assembly of the primosome at these replication forks.</text>
</comment>
<dbReference type="GO" id="GO:0006310">
    <property type="term" value="P:DNA recombination"/>
    <property type="evidence" value="ECO:0007669"/>
    <property type="project" value="InterPro"/>
</dbReference>
<evidence type="ECO:0000256" key="8">
    <source>
        <dbReference type="ARBA" id="ARBA00022840"/>
    </source>
</evidence>
<evidence type="ECO:0000256" key="4">
    <source>
        <dbReference type="ARBA" id="ARBA00022741"/>
    </source>
</evidence>
<dbReference type="InterPro" id="IPR041222">
    <property type="entry name" value="PriA_3primeBD"/>
</dbReference>
<dbReference type="FunFam" id="3.40.50.300:FF:000489">
    <property type="entry name" value="Primosome assembly protein PriA"/>
    <property type="match status" value="1"/>
</dbReference>
<keyword evidence="10 12" id="KW-0413">Isomerase</keyword>
<reference evidence="14" key="1">
    <citation type="journal article" date="2017" name="Appl. Environ. Microbiol.">
        <title>Microdiversification of a pelagic Polynucleobacter species is mainly driven by acquisition of genomic islands from a partially interspecific gene pool.</title>
        <authorList>
            <person name="Hoetzinger M."/>
            <person name="Hahn M.W."/>
            <person name="Jezberova J."/>
            <person name="Schmidt J."/>
            <person name="Koll U."/>
        </authorList>
    </citation>
    <scope>NUCLEOTIDE SEQUENCE</scope>
    <source>
        <strain evidence="14">MWH-RechtKol4</strain>
    </source>
</reference>